<dbReference type="Proteomes" id="UP000694391">
    <property type="component" value="Unplaced"/>
</dbReference>
<dbReference type="Ensembl" id="ENSCAFT00020038857.1">
    <property type="protein sequence ID" value="ENSCAFP00020033686.1"/>
    <property type="gene ID" value="ENSCAFG00020026151.1"/>
</dbReference>
<name>A0A8C0LPH1_CANLU</name>
<protein>
    <submittedName>
        <fullName evidence="1">Uncharacterized protein</fullName>
    </submittedName>
</protein>
<evidence type="ECO:0000313" key="1">
    <source>
        <dbReference type="Ensembl" id="ENSCAFP00020033686.1"/>
    </source>
</evidence>
<evidence type="ECO:0000313" key="2">
    <source>
        <dbReference type="Proteomes" id="UP000694391"/>
    </source>
</evidence>
<accession>A0A8C0LPH1</accession>
<dbReference type="GeneTree" id="ENSGT00950000185487"/>
<reference evidence="1" key="1">
    <citation type="submission" date="2025-08" db="UniProtKB">
        <authorList>
            <consortium name="Ensembl"/>
        </authorList>
    </citation>
    <scope>IDENTIFICATION</scope>
</reference>
<reference evidence="1" key="2">
    <citation type="submission" date="2025-09" db="UniProtKB">
        <authorList>
            <consortium name="Ensembl"/>
        </authorList>
    </citation>
    <scope>IDENTIFICATION</scope>
</reference>
<organism evidence="1 2">
    <name type="scientific">Canis lupus dingo</name>
    <name type="common">dingo</name>
    <dbReference type="NCBI Taxonomy" id="286419"/>
    <lineage>
        <taxon>Eukaryota</taxon>
        <taxon>Metazoa</taxon>
        <taxon>Chordata</taxon>
        <taxon>Craniata</taxon>
        <taxon>Vertebrata</taxon>
        <taxon>Euteleostomi</taxon>
        <taxon>Mammalia</taxon>
        <taxon>Eutheria</taxon>
        <taxon>Laurasiatheria</taxon>
        <taxon>Carnivora</taxon>
        <taxon>Caniformia</taxon>
        <taxon>Canidae</taxon>
        <taxon>Canis</taxon>
    </lineage>
</organism>
<proteinExistence type="predicted"/>
<dbReference type="AlphaFoldDB" id="A0A8C0LPH1"/>
<keyword evidence="2" id="KW-1185">Reference proteome</keyword>
<sequence>MMAARTCCRLLGRSRLKGAEYPRRTGISRCGVMETGQVDDVKDYKKIPSVGHPNEVSENFDTDLTAEATHVPPLKDATLDGSDAPGCCRVTIILNKETKTGACRYRGPHTHHH</sequence>